<name>A0A1W1WNV3_SULTA</name>
<keyword evidence="2" id="KW-1185">Reference proteome</keyword>
<reference evidence="2" key="1">
    <citation type="submission" date="2017-04" db="EMBL/GenBank/DDBJ databases">
        <authorList>
            <person name="Varghese N."/>
            <person name="Submissions S."/>
        </authorList>
    </citation>
    <scope>NUCLEOTIDE SEQUENCE [LARGE SCALE GENOMIC DNA]</scope>
    <source>
        <strain evidence="2">DSM 9293</strain>
    </source>
</reference>
<organism evidence="1 2">
    <name type="scientific">Sulfobacillus thermosulfidooxidans (strain DSM 9293 / VKM B-1269 / AT-1)</name>
    <dbReference type="NCBI Taxonomy" id="929705"/>
    <lineage>
        <taxon>Bacteria</taxon>
        <taxon>Bacillati</taxon>
        <taxon>Bacillota</taxon>
        <taxon>Clostridia</taxon>
        <taxon>Eubacteriales</taxon>
        <taxon>Clostridiales Family XVII. Incertae Sedis</taxon>
        <taxon>Sulfobacillus</taxon>
    </lineage>
</organism>
<protein>
    <submittedName>
        <fullName evidence="1">Uncharacterized protein</fullName>
    </submittedName>
</protein>
<dbReference type="Proteomes" id="UP000192660">
    <property type="component" value="Unassembled WGS sequence"/>
</dbReference>
<evidence type="ECO:0000313" key="1">
    <source>
        <dbReference type="EMBL" id="SMC07882.1"/>
    </source>
</evidence>
<gene>
    <name evidence="1" type="ORF">SAMN00768000_3508</name>
</gene>
<dbReference type="AlphaFoldDB" id="A0A1W1WNV3"/>
<proteinExistence type="predicted"/>
<accession>A0A1W1WNV3</accession>
<sequence length="94" mass="10632">MKTQRKEASLTLWGSKICLDNGVHLNLYKAFYSPIETTLQMLTTIYTLLDNLRATSTLFFMTLSSASVRENGSFGISGSFRAMSARFLFCECFH</sequence>
<dbReference type="EMBL" id="FWWY01000002">
    <property type="protein sequence ID" value="SMC07882.1"/>
    <property type="molecule type" value="Genomic_DNA"/>
</dbReference>
<evidence type="ECO:0000313" key="2">
    <source>
        <dbReference type="Proteomes" id="UP000192660"/>
    </source>
</evidence>